<dbReference type="InterPro" id="IPR036857">
    <property type="entry name" value="Thyroglobulin_1_sf"/>
</dbReference>
<dbReference type="Pfam" id="PF07714">
    <property type="entry name" value="PK_Tyr_Ser-Thr"/>
    <property type="match status" value="1"/>
</dbReference>
<dbReference type="Gene3D" id="2.60.40.200">
    <property type="entry name" value="Superoxide dismutase, copper/zinc binding domain"/>
    <property type="match status" value="1"/>
</dbReference>
<dbReference type="SMART" id="SM00211">
    <property type="entry name" value="TY"/>
    <property type="match status" value="1"/>
</dbReference>
<reference evidence="8" key="1">
    <citation type="submission" date="2024-02" db="UniProtKB">
        <authorList>
            <consortium name="WormBaseParasite"/>
        </authorList>
    </citation>
    <scope>IDENTIFICATION</scope>
</reference>
<dbReference type="Gene3D" id="1.10.510.10">
    <property type="entry name" value="Transferase(Phosphotransferase) domain 1"/>
    <property type="match status" value="1"/>
</dbReference>
<dbReference type="CDD" id="cd00192">
    <property type="entry name" value="PTKc"/>
    <property type="match status" value="1"/>
</dbReference>
<keyword evidence="7" id="KW-1185">Reference proteome</keyword>
<dbReference type="GO" id="GO:0006801">
    <property type="term" value="P:superoxide metabolic process"/>
    <property type="evidence" value="ECO:0007669"/>
    <property type="project" value="InterPro"/>
</dbReference>
<evidence type="ECO:0000313" key="7">
    <source>
        <dbReference type="Proteomes" id="UP000035681"/>
    </source>
</evidence>
<dbReference type="PROSITE" id="PS51162">
    <property type="entry name" value="THYROGLOBULIN_1_2"/>
    <property type="match status" value="1"/>
</dbReference>
<dbReference type="SMART" id="SM00219">
    <property type="entry name" value="TyrKc"/>
    <property type="match status" value="1"/>
</dbReference>
<protein>
    <submittedName>
        <fullName evidence="8">Protein kinase domain-containing protein</fullName>
    </submittedName>
</protein>
<keyword evidence="4" id="KW-1133">Transmembrane helix</keyword>
<keyword evidence="2 3" id="KW-1015">Disulfide bond</keyword>
<dbReference type="InterPro" id="IPR002919">
    <property type="entry name" value="TIL_dom"/>
</dbReference>
<keyword evidence="4" id="KW-0472">Membrane</keyword>
<dbReference type="InterPro" id="IPR050122">
    <property type="entry name" value="RTK"/>
</dbReference>
<dbReference type="GO" id="GO:0007169">
    <property type="term" value="P:cell surface receptor protein tyrosine kinase signaling pathway"/>
    <property type="evidence" value="ECO:0007669"/>
    <property type="project" value="TreeGrafter"/>
</dbReference>
<dbReference type="GO" id="GO:0005524">
    <property type="term" value="F:ATP binding"/>
    <property type="evidence" value="ECO:0007669"/>
    <property type="project" value="InterPro"/>
</dbReference>
<dbReference type="GO" id="GO:0004867">
    <property type="term" value="F:serine-type endopeptidase inhibitor activity"/>
    <property type="evidence" value="ECO:0007669"/>
    <property type="project" value="UniProtKB-KW"/>
</dbReference>
<dbReference type="FunFam" id="1.10.510.10:FF:000994">
    <property type="entry name" value="Hypoxia Inhibited Receptor tyrosine kinase"/>
    <property type="match status" value="1"/>
</dbReference>
<dbReference type="AlphaFoldDB" id="A0AAF5DAP4"/>
<dbReference type="InterPro" id="IPR000719">
    <property type="entry name" value="Prot_kinase_dom"/>
</dbReference>
<dbReference type="PROSITE" id="PS00109">
    <property type="entry name" value="PROTEIN_KINASE_TYR"/>
    <property type="match status" value="1"/>
</dbReference>
<proteinExistence type="predicted"/>
<feature type="transmembrane region" description="Helical" evidence="4">
    <location>
        <begin position="1370"/>
        <end position="1396"/>
    </location>
</feature>
<accession>A0AAF5DAP4</accession>
<dbReference type="PANTHER" id="PTHR24416:SF583">
    <property type="entry name" value="RECEPTOR PROTEIN-TYROSINE KINASE"/>
    <property type="match status" value="1"/>
</dbReference>
<dbReference type="GO" id="GO:0005886">
    <property type="term" value="C:plasma membrane"/>
    <property type="evidence" value="ECO:0007669"/>
    <property type="project" value="TreeGrafter"/>
</dbReference>
<dbReference type="InterPro" id="IPR020635">
    <property type="entry name" value="Tyr_kinase_cat_dom"/>
</dbReference>
<keyword evidence="4" id="KW-0812">Transmembrane</keyword>
<sequence length="1778" mass="199298">MRICELQLTCIKCNNINRYSYYKCFKISDCMPGEICQSNFCCPTPIKPLSSDNIINTNISTPIIPKIIGSSSIDETKNSHTNLTINEIISFKKSFLNNSTILTCPDNSYWNGKLCKNNSDCSSDDEICAEGKCCLSCKQRRRQVLKEYATTDIYGVYIPQCSDDGLTYKSKQCKTATKDCWCVTSFGKKIENFESKSRYSVLKCENNEIITPIIPENLKEKQNDKQNIRRAPQRISTYRAFVAECGFNEHYTPCQSLCQPNCIQQTLQECSTGSDCIPGCHCIPGFVRLNEDVNSPCVPIEQCLNIGLNTGGIIMGQIPQPYQFSPISGQSCSDTRKEFHICGSSCPITCSNRLQPKCQSSRCIPGCFCKIPYILENNIDPQNSKCILPSECPLLNNRQTSTIGLTPLININNPLIEESSMIRTPKPINEQCTDPLKNFQSCGTSCPVACNNLDPKCSNQCIPGCFCRAPYILKDINNLNSECILIEQCQNLPIIRNGQGIRILPSSMKKNLLLNNQFSTLNIPHSSLSLILCSQDPKRMWTSCGGSVLCSASCRNPGGDTCDVKRCTPGCTCRPPYVLLDHTDPQSACVPREICPSLVTPPLPLSSTDEESLIGEKNLNSRCSDPLKEYRSCASSCPLGCNNLSPKQCAPCISGCFCKNGYIFEDALNWQISHCVTMDNCPSIKAHIRLSENSCSDPFAEYNACGSQCPEYCGQPSKPVCSTICVPSCQCKPGYVRAQNYHSAPCVAITACNSLNSFLANEDKDINITTITTTTTTTTTSKPFITTPSAFADLGIIKILMSSETKDNLHLITYTTSKLSQSNCKLVLAIHKYGDISSSCTRIGEILSIKEQPLLLGSLSQEVGIVEKVIKWNTNIDVLSLVGRAIALHNITIDQPQKIKNEDITLPVTNDMTFDLEEINKNIPIPEICYARCFADCNENNLNKKINNCYDLCKKYLNESLCNNENCWNSCLNLGLESDNIGSEISSLKFTRNDDYTINFNIQSSNGYSVLCAKVGSTKNTANSILYCDTEDGFKKFKMPSELFCQNTFATFFIPSSENISPPTTIEIPTPIPSINEMSFTNKSLKMIKKKFNNQGYKSNTSIIINLSYKINTNWPLGDNDFTFNTDFHQLNCVLPDYSSAIPQTNFIIDSKNKLLTATVAGDLMYRDCSYILFVDSIKSQQCQSFVPTKNDDQRYTSIDINCNTVKDNDCLTTKISRGPICGQTKSFNWTIINKDLKIDPNFNITINATFDLWPIGNYEPIYYYLLYGNATNYPSKELTAISGVNMTSINGITNNCKNFDKKNQKCLDKSSSNYGIINGLKWDTTYGVVVCAVVDQDNITLPNILELPLGERPKADELKLYSKKYKKSYTGLIVGLTVGIFGLLFLCLITIFANIHRKQRNKIRMNKLKMDMMKKESEVRYKDFPKKCDVWELERRNLIIYDDKKLGSGAFGAVFLGKLIGKAHGVKDAHSALALNIMRTENCDVAVKKLPEYSDELCKSEFLREIAIMKSLGYHERLVNMLACITETEPFCLIVEYCSDGDLLQFLRKRCKYMLKLSNEGIDYSSSEFEGKFNVDLICTMKQLLMFAVQISYGLEYLSTKGFVHRDVAARNVLVHEGKYAKIGDFGLCRYVYSNDANYKSSGGKLPIKWMAIESIKHYEFTSKSDVWSFGVLLFEIITLGGSPYPGVLHENMLKYLESGSRMEKPDNCSDDFYNVMLSCWSQSPQNRPSFSVIRQKLASQLEEMTDEYSYLQLNSSCDYYCFSLKDESQESQEIKE</sequence>
<dbReference type="InterPro" id="IPR000716">
    <property type="entry name" value="Thyroglobulin_1"/>
</dbReference>
<evidence type="ECO:0000256" key="2">
    <source>
        <dbReference type="ARBA" id="ARBA00023157"/>
    </source>
</evidence>
<evidence type="ECO:0000256" key="4">
    <source>
        <dbReference type="SAM" id="Phobius"/>
    </source>
</evidence>
<feature type="disulfide bond" evidence="3">
    <location>
        <begin position="173"/>
        <end position="180"/>
    </location>
</feature>
<dbReference type="Gene3D" id="3.30.200.20">
    <property type="entry name" value="Phosphorylase Kinase, domain 1"/>
    <property type="match status" value="1"/>
</dbReference>
<dbReference type="Pfam" id="PF00086">
    <property type="entry name" value="Thyroglobulin_1"/>
    <property type="match status" value="1"/>
</dbReference>
<name>A0AAF5DAP4_STRER</name>
<dbReference type="InterPro" id="IPR036423">
    <property type="entry name" value="SOD-like_Cu/Zn_dom_sf"/>
</dbReference>
<dbReference type="Proteomes" id="UP000035681">
    <property type="component" value="Unplaced"/>
</dbReference>
<evidence type="ECO:0000256" key="3">
    <source>
        <dbReference type="PROSITE-ProRule" id="PRU00500"/>
    </source>
</evidence>
<dbReference type="Gene3D" id="2.10.25.10">
    <property type="entry name" value="Laminin"/>
    <property type="match status" value="6"/>
</dbReference>
<dbReference type="InterPro" id="IPR036084">
    <property type="entry name" value="Ser_inhib-like_sf"/>
</dbReference>
<comment type="caution">
    <text evidence="3">Lacks conserved residue(s) required for the propagation of feature annotation.</text>
</comment>
<dbReference type="GO" id="GO:0004714">
    <property type="term" value="F:transmembrane receptor protein tyrosine kinase activity"/>
    <property type="evidence" value="ECO:0007669"/>
    <property type="project" value="TreeGrafter"/>
</dbReference>
<feature type="domain" description="Protein kinase" evidence="5">
    <location>
        <begin position="1441"/>
        <end position="1753"/>
    </location>
</feature>
<dbReference type="PANTHER" id="PTHR24416">
    <property type="entry name" value="TYROSINE-PROTEIN KINASE RECEPTOR"/>
    <property type="match status" value="1"/>
</dbReference>
<evidence type="ECO:0000256" key="1">
    <source>
        <dbReference type="ARBA" id="ARBA00022900"/>
    </source>
</evidence>
<dbReference type="GO" id="GO:0046872">
    <property type="term" value="F:metal ion binding"/>
    <property type="evidence" value="ECO:0007669"/>
    <property type="project" value="InterPro"/>
</dbReference>
<dbReference type="SUPFAM" id="SSF56112">
    <property type="entry name" value="Protein kinase-like (PK-like)"/>
    <property type="match status" value="1"/>
</dbReference>
<dbReference type="InterPro" id="IPR001245">
    <property type="entry name" value="Ser-Thr/Tyr_kinase_cat_dom"/>
</dbReference>
<dbReference type="InterPro" id="IPR008266">
    <property type="entry name" value="Tyr_kinase_AS"/>
</dbReference>
<organism evidence="7 8">
    <name type="scientific">Strongyloides stercoralis</name>
    <name type="common">Threadworm</name>
    <dbReference type="NCBI Taxonomy" id="6248"/>
    <lineage>
        <taxon>Eukaryota</taxon>
        <taxon>Metazoa</taxon>
        <taxon>Ecdysozoa</taxon>
        <taxon>Nematoda</taxon>
        <taxon>Chromadorea</taxon>
        <taxon>Rhabditida</taxon>
        <taxon>Tylenchina</taxon>
        <taxon>Panagrolaimomorpha</taxon>
        <taxon>Strongyloidoidea</taxon>
        <taxon>Strongyloididae</taxon>
        <taxon>Strongyloides</taxon>
    </lineage>
</organism>
<dbReference type="CDD" id="cd00191">
    <property type="entry name" value="TY"/>
    <property type="match status" value="1"/>
</dbReference>
<dbReference type="PRINTS" id="PR00109">
    <property type="entry name" value="TYRKINASE"/>
</dbReference>
<keyword evidence="1" id="KW-0722">Serine protease inhibitor</keyword>
<evidence type="ECO:0000259" key="5">
    <source>
        <dbReference type="PROSITE" id="PS50011"/>
    </source>
</evidence>
<dbReference type="PROSITE" id="PS50011">
    <property type="entry name" value="PROTEIN_KINASE_DOM"/>
    <property type="match status" value="1"/>
</dbReference>
<dbReference type="WBParaSite" id="TCONS_00009414.p1">
    <property type="protein sequence ID" value="TCONS_00009414.p1"/>
    <property type="gene ID" value="XLOC_007226"/>
</dbReference>
<dbReference type="Gene3D" id="4.10.800.10">
    <property type="entry name" value="Thyroglobulin type-1"/>
    <property type="match status" value="1"/>
</dbReference>
<dbReference type="SUPFAM" id="SSF57610">
    <property type="entry name" value="Thyroglobulin type-1 domain"/>
    <property type="match status" value="1"/>
</dbReference>
<keyword evidence="1" id="KW-0646">Protease inhibitor</keyword>
<dbReference type="SUPFAM" id="SSF57567">
    <property type="entry name" value="Serine protease inhibitors"/>
    <property type="match status" value="5"/>
</dbReference>
<evidence type="ECO:0000259" key="6">
    <source>
        <dbReference type="PROSITE" id="PS51162"/>
    </source>
</evidence>
<dbReference type="CDD" id="cd19941">
    <property type="entry name" value="TIL"/>
    <property type="match status" value="6"/>
</dbReference>
<dbReference type="InterPro" id="IPR011009">
    <property type="entry name" value="Kinase-like_dom_sf"/>
</dbReference>
<dbReference type="Pfam" id="PF01826">
    <property type="entry name" value="TIL"/>
    <property type="match status" value="5"/>
</dbReference>
<feature type="domain" description="Thyroglobulin type-1" evidence="6">
    <location>
        <begin position="134"/>
        <end position="204"/>
    </location>
</feature>
<evidence type="ECO:0000313" key="8">
    <source>
        <dbReference type="WBParaSite" id="TCONS_00009414.p1"/>
    </source>
</evidence>
<dbReference type="GO" id="GO:0043235">
    <property type="term" value="C:receptor complex"/>
    <property type="evidence" value="ECO:0007669"/>
    <property type="project" value="TreeGrafter"/>
</dbReference>